<reference evidence="3" key="1">
    <citation type="journal article" date="2019" name="Int. J. Syst. Evol. Microbiol.">
        <title>The Global Catalogue of Microorganisms (GCM) 10K type strain sequencing project: providing services to taxonomists for standard genome sequencing and annotation.</title>
        <authorList>
            <consortium name="The Broad Institute Genomics Platform"/>
            <consortium name="The Broad Institute Genome Sequencing Center for Infectious Disease"/>
            <person name="Wu L."/>
            <person name="Ma J."/>
        </authorList>
    </citation>
    <scope>NUCLEOTIDE SEQUENCE [LARGE SCALE GENOMIC DNA]</scope>
    <source>
        <strain evidence="3">CGMCC 4.7317</strain>
    </source>
</reference>
<keyword evidence="3" id="KW-1185">Reference proteome</keyword>
<protein>
    <submittedName>
        <fullName evidence="2">Uncharacterized protein</fullName>
    </submittedName>
</protein>
<keyword evidence="1" id="KW-0472">Membrane</keyword>
<gene>
    <name evidence="2" type="ORF">ACFQGU_13535</name>
</gene>
<feature type="transmembrane region" description="Helical" evidence="1">
    <location>
        <begin position="56"/>
        <end position="76"/>
    </location>
</feature>
<dbReference type="EMBL" id="JBHSTI010000008">
    <property type="protein sequence ID" value="MFC6238906.1"/>
    <property type="molecule type" value="Genomic_DNA"/>
</dbReference>
<feature type="transmembrane region" description="Helical" evidence="1">
    <location>
        <begin position="12"/>
        <end position="30"/>
    </location>
</feature>
<name>A0ABW1T324_9ACTN</name>
<evidence type="ECO:0000313" key="3">
    <source>
        <dbReference type="Proteomes" id="UP001596138"/>
    </source>
</evidence>
<organism evidence="2 3">
    <name type="scientific">Longivirga aurantiaca</name>
    <dbReference type="NCBI Taxonomy" id="1837743"/>
    <lineage>
        <taxon>Bacteria</taxon>
        <taxon>Bacillati</taxon>
        <taxon>Actinomycetota</taxon>
        <taxon>Actinomycetes</taxon>
        <taxon>Sporichthyales</taxon>
        <taxon>Sporichthyaceae</taxon>
        <taxon>Longivirga</taxon>
    </lineage>
</organism>
<evidence type="ECO:0000313" key="2">
    <source>
        <dbReference type="EMBL" id="MFC6238906.1"/>
    </source>
</evidence>
<keyword evidence="1" id="KW-1133">Transmembrane helix</keyword>
<dbReference type="RefSeq" id="WP_386767515.1">
    <property type="nucleotide sequence ID" value="NZ_JBHSTI010000008.1"/>
</dbReference>
<sequence length="80" mass="7791">MAAAGTRTRSRVPALLAGVGSGLAVVFLLLPARGVDTDPPACSSALGYSVPCGSGWAFGAALAVGLLAAGAVAWVLGRRP</sequence>
<comment type="caution">
    <text evidence="2">The sequence shown here is derived from an EMBL/GenBank/DDBJ whole genome shotgun (WGS) entry which is preliminary data.</text>
</comment>
<keyword evidence="1" id="KW-0812">Transmembrane</keyword>
<evidence type="ECO:0000256" key="1">
    <source>
        <dbReference type="SAM" id="Phobius"/>
    </source>
</evidence>
<accession>A0ABW1T324</accession>
<dbReference type="Proteomes" id="UP001596138">
    <property type="component" value="Unassembled WGS sequence"/>
</dbReference>
<proteinExistence type="predicted"/>